<dbReference type="PROSITE" id="PS51197">
    <property type="entry name" value="HTH_RRF2_2"/>
    <property type="match status" value="1"/>
</dbReference>
<keyword evidence="2" id="KW-1185">Reference proteome</keyword>
<proteinExistence type="predicted"/>
<protein>
    <submittedName>
        <fullName evidence="1">RrF2 family transcriptional regulator</fullName>
    </submittedName>
</protein>
<dbReference type="EMBL" id="JBHMCF010000046">
    <property type="protein sequence ID" value="MFB9475887.1"/>
    <property type="molecule type" value="Genomic_DNA"/>
</dbReference>
<dbReference type="NCBIfam" id="TIGR00738">
    <property type="entry name" value="rrf2_super"/>
    <property type="match status" value="1"/>
</dbReference>
<gene>
    <name evidence="1" type="ORF">ACFFR3_40890</name>
</gene>
<dbReference type="Pfam" id="PF02082">
    <property type="entry name" value="Rrf2"/>
    <property type="match status" value="1"/>
</dbReference>
<dbReference type="RefSeq" id="WP_379484878.1">
    <property type="nucleotide sequence ID" value="NZ_JBHMCF010000046.1"/>
</dbReference>
<dbReference type="InterPro" id="IPR036388">
    <property type="entry name" value="WH-like_DNA-bd_sf"/>
</dbReference>
<organism evidence="1 2">
    <name type="scientific">Nonomuraea salmonea</name>
    <dbReference type="NCBI Taxonomy" id="46181"/>
    <lineage>
        <taxon>Bacteria</taxon>
        <taxon>Bacillati</taxon>
        <taxon>Actinomycetota</taxon>
        <taxon>Actinomycetes</taxon>
        <taxon>Streptosporangiales</taxon>
        <taxon>Streptosporangiaceae</taxon>
        <taxon>Nonomuraea</taxon>
    </lineage>
</organism>
<dbReference type="Gene3D" id="1.10.10.10">
    <property type="entry name" value="Winged helix-like DNA-binding domain superfamily/Winged helix DNA-binding domain"/>
    <property type="match status" value="1"/>
</dbReference>
<comment type="caution">
    <text evidence="1">The sequence shown here is derived from an EMBL/GenBank/DDBJ whole genome shotgun (WGS) entry which is preliminary data.</text>
</comment>
<dbReference type="PANTHER" id="PTHR33221:SF13">
    <property type="entry name" value="TRANSCRIPTIONAL REGULATOR-RELATED"/>
    <property type="match status" value="1"/>
</dbReference>
<dbReference type="InterPro" id="IPR030489">
    <property type="entry name" value="TR_Rrf2-type_CS"/>
</dbReference>
<reference evidence="1 2" key="1">
    <citation type="submission" date="2024-09" db="EMBL/GenBank/DDBJ databases">
        <authorList>
            <person name="Sun Q."/>
            <person name="Mori K."/>
        </authorList>
    </citation>
    <scope>NUCLEOTIDE SEQUENCE [LARGE SCALE GENOMIC DNA]</scope>
    <source>
        <strain evidence="1 2">JCM 3324</strain>
    </source>
</reference>
<evidence type="ECO:0000313" key="2">
    <source>
        <dbReference type="Proteomes" id="UP001589568"/>
    </source>
</evidence>
<name>A0ABV5P063_9ACTN</name>
<dbReference type="InterPro" id="IPR036390">
    <property type="entry name" value="WH_DNA-bd_sf"/>
</dbReference>
<dbReference type="SUPFAM" id="SSF46785">
    <property type="entry name" value="Winged helix' DNA-binding domain"/>
    <property type="match status" value="1"/>
</dbReference>
<dbReference type="PANTHER" id="PTHR33221">
    <property type="entry name" value="WINGED HELIX-TURN-HELIX TRANSCRIPTIONAL REGULATOR, RRF2 FAMILY"/>
    <property type="match status" value="1"/>
</dbReference>
<dbReference type="InterPro" id="IPR000944">
    <property type="entry name" value="Tscrpt_reg_Rrf2"/>
</dbReference>
<dbReference type="PROSITE" id="PS01332">
    <property type="entry name" value="HTH_RRF2_1"/>
    <property type="match status" value="1"/>
</dbReference>
<evidence type="ECO:0000313" key="1">
    <source>
        <dbReference type="EMBL" id="MFB9475887.1"/>
    </source>
</evidence>
<dbReference type="Proteomes" id="UP001589568">
    <property type="component" value="Unassembled WGS sequence"/>
</dbReference>
<sequence length="159" mass="17546">MRMGEGVEWGLHCCLALAWLQDEAPIPTGRLAELFELPPVYLKKRLQDLVRAGILTSVPGVKGGFRLAKAPEQITLLEVVAAIEGRDEAFRCTEIRRQGAGAEEPPTAFAKPCGVVIAMRRAELAWRRELAAQTVADLMREAAPSAPGRFRRHYARLTT</sequence>
<accession>A0ABV5P063</accession>